<keyword evidence="3" id="KW-1185">Reference proteome</keyword>
<dbReference type="Proteomes" id="UP001431131">
    <property type="component" value="Unassembled WGS sequence"/>
</dbReference>
<dbReference type="PROSITE" id="PS51257">
    <property type="entry name" value="PROKAR_LIPOPROTEIN"/>
    <property type="match status" value="1"/>
</dbReference>
<proteinExistence type="predicted"/>
<sequence>MRKFKISIFLVTILLFLFGCEPTAKNQGVENNRENSGFVKTYHFESIDDEMSFKLYNIANLSNEELESIESKTLEAYDFISASINSDFERASEINIYLKEGFEKSYTGNKKSIYLYRSYRNDYPLVHELTHSLLGVGKSFDYTHGYLTQEGLAEYFQYEIGEVYDFNYGIPAHKKMNYLLERNKNIPLFKLVDLEIANDIFISKIYSDQSITLNWIGYVQVGSFVTYLIDTYGFEKFEAIYNHPELEKQLEAIYNKTLEDLEKEWIEYVTFNIEPLSKDELSSQVMRFNIRNLDLIDPAFFER</sequence>
<feature type="chain" id="PRO_5043599304" description="DUF1570 domain-containing protein" evidence="1">
    <location>
        <begin position="25"/>
        <end position="303"/>
    </location>
</feature>
<evidence type="ECO:0008006" key="4">
    <source>
        <dbReference type="Google" id="ProtNLM"/>
    </source>
</evidence>
<evidence type="ECO:0000256" key="1">
    <source>
        <dbReference type="SAM" id="SignalP"/>
    </source>
</evidence>
<dbReference type="EMBL" id="JAKTTI010000061">
    <property type="protein sequence ID" value="MCH1627899.1"/>
    <property type="molecule type" value="Genomic_DNA"/>
</dbReference>
<evidence type="ECO:0000313" key="3">
    <source>
        <dbReference type="Proteomes" id="UP001431131"/>
    </source>
</evidence>
<name>A0AAW5E8T5_9BACI</name>
<keyword evidence="1" id="KW-0732">Signal</keyword>
<dbReference type="RefSeq" id="WP_240257817.1">
    <property type="nucleotide sequence ID" value="NZ_JAKTTI010000061.1"/>
</dbReference>
<feature type="signal peptide" evidence="1">
    <location>
        <begin position="1"/>
        <end position="24"/>
    </location>
</feature>
<gene>
    <name evidence="2" type="ORF">MJG50_21420</name>
</gene>
<accession>A0AAW5E8T5</accession>
<comment type="caution">
    <text evidence="2">The sequence shown here is derived from an EMBL/GenBank/DDBJ whole genome shotgun (WGS) entry which is preliminary data.</text>
</comment>
<organism evidence="2 3">
    <name type="scientific">Fredinandcohnia quinoae</name>
    <dbReference type="NCBI Taxonomy" id="2918902"/>
    <lineage>
        <taxon>Bacteria</taxon>
        <taxon>Bacillati</taxon>
        <taxon>Bacillota</taxon>
        <taxon>Bacilli</taxon>
        <taxon>Bacillales</taxon>
        <taxon>Bacillaceae</taxon>
        <taxon>Fredinandcohnia</taxon>
    </lineage>
</organism>
<reference evidence="2" key="1">
    <citation type="submission" date="2022-02" db="EMBL/GenBank/DDBJ databases">
        <title>Fredinandcohnia quinoae sp. nov. isolated from Chenopodium quinoa seeds.</title>
        <authorList>
            <person name="Saati-Santamaria Z."/>
            <person name="Flores-Felix J.D."/>
            <person name="Igual J.M."/>
            <person name="Velazquez E."/>
            <person name="Garcia-Fraile P."/>
            <person name="Martinez-Molina E."/>
        </authorList>
    </citation>
    <scope>NUCLEOTIDE SEQUENCE</scope>
    <source>
        <strain evidence="2">SECRCQ15</strain>
    </source>
</reference>
<dbReference type="AlphaFoldDB" id="A0AAW5E8T5"/>
<evidence type="ECO:0000313" key="2">
    <source>
        <dbReference type="EMBL" id="MCH1627899.1"/>
    </source>
</evidence>
<protein>
    <recommendedName>
        <fullName evidence="4">DUF1570 domain-containing protein</fullName>
    </recommendedName>
</protein>